<sequence>MQEDKEYELRGILKGHCKGVRCLCVINNKTIEELNKFEINFEYIVSADLDGIIIVWKKENDCNDKVHNCDQYNDNFILYKKIEVHEKFIYAICYSKYIGINELKNNSNENIEENLHFYSGGNDKNIYLLNLNGLIELVLQGHNNSICSIVEKDENILLSADWNGEVFVWKIEKSNVEKIENSMINDSNTDIAPRNINSLSSNKYNYTILKVLKNHKHATYITCFNDIFFTISQNNIVNMWNTEGEKIDEIKNIHNDTVRDIILFNENKNIITFSNDENIHIYDSNFNLIKICMGHTGFVFYVCVNEKDKLMYSCSDDKTIKIWSIDDIYNLMENYDINNIKNSPLMNNNNNCNKKNDNFGCLQTIHLKNTLWNIKLLHNNDLVSACNDNYIRIFTNKKEHKLNKEIVEELENELNKNNDKDNLYSNKDINSVENMKNVIGKIGEIKIFKNKNKYEAYKYETNGWVLIGDVVDDINSSKKFYIGDNLFQQGYYDEIFSVDTGYGDIKQLPYNINDNINLIAEKFCKRESISISHIKSIVDFINQNCSNINKDNSNKDLNMINEDTNKFVTVLNVFTIQTASLDKILQKIKEFNTSTSVKEQNNYKLSENELNNLTNIINVYKKNIKNDYIFNTADINLITKLCNWQPAHIFPVIDLFRVLILNKHSDILFNNKYSFNAFKLVYDCILYYFQNKNDKDKNLDPLLVCCLRFYLNMFNLSTPRYYMFKKCNLILKQFANFKSNNLNINILLIKIFFNFVISLNENNDNEIRKTLFQSIHDFRENINEIELLYTYSLCFHTSHSTYKKQTQDIIQKYDIKQFIKNKLKDLTAQKNEQNEKLFKNVDLILNDLP</sequence>
<feature type="coiled-coil region" evidence="6">
    <location>
        <begin position="397"/>
        <end position="427"/>
    </location>
</feature>
<dbReference type="GO" id="GO:0043161">
    <property type="term" value="P:proteasome-mediated ubiquitin-dependent protein catabolic process"/>
    <property type="evidence" value="ECO:0007669"/>
    <property type="project" value="TreeGrafter"/>
</dbReference>
<keyword evidence="6" id="KW-0175">Coiled coil</keyword>
<evidence type="ECO:0000313" key="11">
    <source>
        <dbReference type="Proteomes" id="UP000072874"/>
    </source>
</evidence>
<dbReference type="KEGG" id="pyo:PY17X_1140800"/>
<dbReference type="GO" id="GO:0010992">
    <property type="term" value="P:ubiquitin recycling"/>
    <property type="evidence" value="ECO:0007669"/>
    <property type="project" value="TreeGrafter"/>
</dbReference>
<dbReference type="OMA" id="CCLRFYL"/>
<dbReference type="GO" id="GO:0043130">
    <property type="term" value="F:ubiquitin binding"/>
    <property type="evidence" value="ECO:0007669"/>
    <property type="project" value="TreeGrafter"/>
</dbReference>
<evidence type="ECO:0000256" key="4">
    <source>
        <dbReference type="ARBA" id="ARBA00022737"/>
    </source>
</evidence>
<dbReference type="Pfam" id="PF08324">
    <property type="entry name" value="PUL"/>
    <property type="match status" value="1"/>
</dbReference>
<dbReference type="RefSeq" id="XP_726318.2">
    <property type="nucleotide sequence ID" value="XM_721225.2"/>
</dbReference>
<evidence type="ECO:0000313" key="9">
    <source>
        <dbReference type="EMBL" id="CDU19095.1"/>
    </source>
</evidence>
<dbReference type="SMART" id="SM00320">
    <property type="entry name" value="WD40"/>
    <property type="match status" value="7"/>
</dbReference>
<name>A0A078K6G9_PLAYE</name>
<evidence type="ECO:0000256" key="3">
    <source>
        <dbReference type="ARBA" id="ARBA00022574"/>
    </source>
</evidence>
<accession>A0A078K6G9</accession>
<dbReference type="VEuPathDB" id="PlasmoDB:PY05801"/>
<dbReference type="PROSITE" id="PS51396">
    <property type="entry name" value="PUL"/>
    <property type="match status" value="1"/>
</dbReference>
<dbReference type="InterPro" id="IPR015943">
    <property type="entry name" value="WD40/YVTN_repeat-like_dom_sf"/>
</dbReference>
<comment type="subcellular location">
    <subcellularLocation>
        <location evidence="1">Cytoplasm</location>
    </subcellularLocation>
</comment>
<evidence type="ECO:0000256" key="6">
    <source>
        <dbReference type="SAM" id="Coils"/>
    </source>
</evidence>
<dbReference type="PROSITE" id="PS51394">
    <property type="entry name" value="PFU"/>
    <property type="match status" value="1"/>
</dbReference>
<evidence type="ECO:0000259" key="7">
    <source>
        <dbReference type="PROSITE" id="PS51394"/>
    </source>
</evidence>
<dbReference type="VEuPathDB" id="PlasmoDB:Py17XNL_001105800"/>
<evidence type="ECO:0000313" key="12">
    <source>
        <dbReference type="Proteomes" id="UP000072904"/>
    </source>
</evidence>
<reference evidence="10" key="2">
    <citation type="submission" date="2014-05" db="EMBL/GenBank/DDBJ databases">
        <authorList>
            <person name="Aslett M.A."/>
            <person name="De Silva N."/>
        </authorList>
    </citation>
    <scope>NUCLEOTIDE SEQUENCE</scope>
    <source>
        <strain evidence="10">17X</strain>
    </source>
</reference>
<reference evidence="9" key="3">
    <citation type="submission" date="2014-05" db="EMBL/GenBank/DDBJ databases">
        <authorList>
            <person name="Aslett A.Martin."/>
            <person name="De Silva Nishadi"/>
        </authorList>
    </citation>
    <scope>NUCLEOTIDE SEQUENCE</scope>
    <source>
        <strain evidence="9">YM</strain>
    </source>
</reference>
<dbReference type="InterPro" id="IPR015155">
    <property type="entry name" value="PFU"/>
</dbReference>
<evidence type="ECO:0000259" key="8">
    <source>
        <dbReference type="PROSITE" id="PS51396"/>
    </source>
</evidence>
<gene>
    <name evidence="10" type="ORF">PY17X_1140800</name>
    <name evidence="9" type="ORF">PYYM_1141800</name>
</gene>
<dbReference type="InterPro" id="IPR001680">
    <property type="entry name" value="WD40_rpt"/>
</dbReference>
<feature type="domain" description="PFU" evidence="7">
    <location>
        <begin position="456"/>
        <end position="555"/>
    </location>
</feature>
<feature type="repeat" description="WD" evidence="5">
    <location>
        <begin position="292"/>
        <end position="333"/>
    </location>
</feature>
<organism evidence="10 11">
    <name type="scientific">Plasmodium yoelii</name>
    <dbReference type="NCBI Taxonomy" id="5861"/>
    <lineage>
        <taxon>Eukaryota</taxon>
        <taxon>Sar</taxon>
        <taxon>Alveolata</taxon>
        <taxon>Apicomplexa</taxon>
        <taxon>Aconoidasida</taxon>
        <taxon>Haemosporida</taxon>
        <taxon>Plasmodiidae</taxon>
        <taxon>Plasmodium</taxon>
        <taxon>Plasmodium (Vinckeia)</taxon>
    </lineage>
</organism>
<dbReference type="Proteomes" id="UP000072874">
    <property type="component" value="Chromosome 11"/>
</dbReference>
<keyword evidence="4" id="KW-0677">Repeat</keyword>
<evidence type="ECO:0000256" key="1">
    <source>
        <dbReference type="ARBA" id="ARBA00004496"/>
    </source>
</evidence>
<feature type="domain" description="PUL" evidence="8">
    <location>
        <begin position="566"/>
        <end position="848"/>
    </location>
</feature>
<dbReference type="VEuPathDB" id="PlasmoDB:PYYM_1141800"/>
<dbReference type="Gene3D" id="3.10.20.870">
    <property type="entry name" value="PFU (PLAA family ubiquitin binding), C-terminal domain"/>
    <property type="match status" value="1"/>
</dbReference>
<dbReference type="Gene3D" id="1.25.10.10">
    <property type="entry name" value="Leucine-rich Repeat Variant"/>
    <property type="match status" value="1"/>
</dbReference>
<protein>
    <submittedName>
        <fullName evidence="10">Polyubiquitin binding protein, putative</fullName>
    </submittedName>
</protein>
<dbReference type="InterPro" id="IPR013535">
    <property type="entry name" value="PUL_dom"/>
</dbReference>
<proteinExistence type="predicted"/>
<dbReference type="PANTHER" id="PTHR19849:SF0">
    <property type="entry name" value="PHOSPHOLIPASE A-2-ACTIVATING PROTEIN"/>
    <property type="match status" value="1"/>
</dbReference>
<dbReference type="GO" id="GO:0005634">
    <property type="term" value="C:nucleus"/>
    <property type="evidence" value="ECO:0007669"/>
    <property type="project" value="TreeGrafter"/>
</dbReference>
<reference evidence="11 12" key="1">
    <citation type="journal article" date="2014" name="BMC Biol.">
        <title>A comprehensive evaluation of rodent malaria parasite genomes and gene expression.</title>
        <authorList>
            <person name="Otto T.D."/>
            <person name="Bohme U."/>
            <person name="Jackson A.P."/>
            <person name="Hunt M."/>
            <person name="Franke-Fayard B."/>
            <person name="Hoeijmakers W.A."/>
            <person name="Religa A.A."/>
            <person name="Robertson L."/>
            <person name="Sanders M."/>
            <person name="Ogun S.A."/>
            <person name="Cunningham D."/>
            <person name="Erhart A."/>
            <person name="Billker O."/>
            <person name="Khan S.M."/>
            <person name="Stunnenberg H.G."/>
            <person name="Langhorne J."/>
            <person name="Holder A.A."/>
            <person name="Waters A.P."/>
            <person name="Newbold C.I."/>
            <person name="Pain A."/>
            <person name="Berriman M."/>
            <person name="Janse C.J."/>
        </authorList>
    </citation>
    <scope>NUCLEOTIDE SEQUENCE [LARGE SCALE GENOMIC DNA]</scope>
    <source>
        <strain evidence="10 11">17X</strain>
        <strain evidence="9 12">YM</strain>
    </source>
</reference>
<dbReference type="EMBL" id="LK934639">
    <property type="protein sequence ID" value="CDU19095.1"/>
    <property type="molecule type" value="Genomic_DNA"/>
</dbReference>
<dbReference type="PROSITE" id="PS50294">
    <property type="entry name" value="WD_REPEATS_REGION"/>
    <property type="match status" value="1"/>
</dbReference>
<dbReference type="InterPro" id="IPR038122">
    <property type="entry name" value="PFU_sf"/>
</dbReference>
<dbReference type="PANTHER" id="PTHR19849">
    <property type="entry name" value="PHOSPHOLIPASE A-2-ACTIVATING PROTEIN"/>
    <property type="match status" value="1"/>
</dbReference>
<evidence type="ECO:0000256" key="5">
    <source>
        <dbReference type="PROSITE-ProRule" id="PRU00221"/>
    </source>
</evidence>
<dbReference type="Pfam" id="PF00400">
    <property type="entry name" value="WD40"/>
    <property type="match status" value="3"/>
</dbReference>
<keyword evidence="3 5" id="KW-0853">WD repeat</keyword>
<dbReference type="Gene3D" id="2.130.10.10">
    <property type="entry name" value="YVTN repeat-like/Quinoprotein amine dehydrogenase"/>
    <property type="match status" value="2"/>
</dbReference>
<dbReference type="InterPro" id="IPR036322">
    <property type="entry name" value="WD40_repeat_dom_sf"/>
</dbReference>
<evidence type="ECO:0000256" key="2">
    <source>
        <dbReference type="ARBA" id="ARBA00022490"/>
    </source>
</evidence>
<dbReference type="VEuPathDB" id="PlasmoDB:PY17X_1140800"/>
<dbReference type="PROSITE" id="PS50082">
    <property type="entry name" value="WD_REPEATS_2"/>
    <property type="match status" value="1"/>
</dbReference>
<dbReference type="InterPro" id="IPR011989">
    <property type="entry name" value="ARM-like"/>
</dbReference>
<reference evidence="10" key="4">
    <citation type="submission" date="2019-05" db="EMBL/GenBank/DDBJ databases">
        <authorList>
            <consortium name="Pathogen Informatics"/>
        </authorList>
    </citation>
    <scope>NUCLEOTIDE SEQUENCE</scope>
    <source>
        <strain evidence="10">17X</strain>
    </source>
</reference>
<dbReference type="GO" id="GO:0005737">
    <property type="term" value="C:cytoplasm"/>
    <property type="evidence" value="ECO:0007669"/>
    <property type="project" value="UniProtKB-SubCell"/>
</dbReference>
<dbReference type="AlphaFoldDB" id="A0A078K6G9"/>
<keyword evidence="2" id="KW-0963">Cytoplasm</keyword>
<dbReference type="EMBL" id="LM993665">
    <property type="protein sequence ID" value="VTZ79680.1"/>
    <property type="molecule type" value="Genomic_DNA"/>
</dbReference>
<dbReference type="GeneID" id="3791658"/>
<dbReference type="SUPFAM" id="SSF50978">
    <property type="entry name" value="WD40 repeat-like"/>
    <property type="match status" value="1"/>
</dbReference>
<evidence type="ECO:0000313" key="10">
    <source>
        <dbReference type="EMBL" id="VTZ79680.1"/>
    </source>
</evidence>
<dbReference type="Pfam" id="PF09070">
    <property type="entry name" value="PFU"/>
    <property type="match status" value="1"/>
</dbReference>
<dbReference type="Proteomes" id="UP000072904">
    <property type="component" value="Chromosome 11"/>
</dbReference>
<dbReference type="OrthoDB" id="538223at2759"/>